<comment type="caution">
    <text evidence="3">The sequence shown here is derived from an EMBL/GenBank/DDBJ whole genome shotgun (WGS) entry which is preliminary data.</text>
</comment>
<evidence type="ECO:0000313" key="4">
    <source>
        <dbReference type="Proteomes" id="UP000579281"/>
    </source>
</evidence>
<evidence type="ECO:0000256" key="2">
    <source>
        <dbReference type="SAM" id="SignalP"/>
    </source>
</evidence>
<protein>
    <recommendedName>
        <fullName evidence="5">Cyclic lactone autoinducer peptide</fullName>
    </recommendedName>
</protein>
<organism evidence="3 4">
    <name type="scientific">Anaerosolibacter carboniphilus</name>
    <dbReference type="NCBI Taxonomy" id="1417629"/>
    <lineage>
        <taxon>Bacteria</taxon>
        <taxon>Bacillati</taxon>
        <taxon>Bacillota</taxon>
        <taxon>Clostridia</taxon>
        <taxon>Peptostreptococcales</taxon>
        <taxon>Thermotaleaceae</taxon>
        <taxon>Anaerosolibacter</taxon>
    </lineage>
</organism>
<feature type="chain" id="PRO_5032647559" description="Cyclic lactone autoinducer peptide" evidence="2">
    <location>
        <begin position="25"/>
        <end position="50"/>
    </location>
</feature>
<evidence type="ECO:0000313" key="3">
    <source>
        <dbReference type="EMBL" id="MBB6217206.1"/>
    </source>
</evidence>
<keyword evidence="4" id="KW-1185">Reference proteome</keyword>
<accession>A0A841KUB3</accession>
<dbReference type="RefSeq" id="WP_184311710.1">
    <property type="nucleotide sequence ID" value="NZ_JACHEN010000021.1"/>
</dbReference>
<dbReference type="Proteomes" id="UP000579281">
    <property type="component" value="Unassembled WGS sequence"/>
</dbReference>
<feature type="region of interest" description="Disordered" evidence="1">
    <location>
        <begin position="26"/>
        <end position="50"/>
    </location>
</feature>
<evidence type="ECO:0008006" key="5">
    <source>
        <dbReference type="Google" id="ProtNLM"/>
    </source>
</evidence>
<proteinExistence type="predicted"/>
<evidence type="ECO:0000256" key="1">
    <source>
        <dbReference type="SAM" id="MobiDB-lite"/>
    </source>
</evidence>
<dbReference type="AlphaFoldDB" id="A0A841KUB3"/>
<feature type="signal peptide" evidence="2">
    <location>
        <begin position="1"/>
        <end position="24"/>
    </location>
</feature>
<keyword evidence="2" id="KW-0732">Signal</keyword>
<dbReference type="EMBL" id="JACHEN010000021">
    <property type="protein sequence ID" value="MBB6217206.1"/>
    <property type="molecule type" value="Genomic_DNA"/>
</dbReference>
<name>A0A841KUB3_9FIRM</name>
<gene>
    <name evidence="3" type="ORF">HNQ80_003325</name>
</gene>
<sequence length="50" mass="5407">MKKVLVAVVLMLLVNMGFSVVSNAENPRSWGIQPNTTSKAWSSDATGLEE</sequence>
<reference evidence="3 4" key="1">
    <citation type="submission" date="2020-08" db="EMBL/GenBank/DDBJ databases">
        <title>Genomic Encyclopedia of Type Strains, Phase IV (KMG-IV): sequencing the most valuable type-strain genomes for metagenomic binning, comparative biology and taxonomic classification.</title>
        <authorList>
            <person name="Goeker M."/>
        </authorList>
    </citation>
    <scope>NUCLEOTIDE SEQUENCE [LARGE SCALE GENOMIC DNA]</scope>
    <source>
        <strain evidence="3 4">DSM 103526</strain>
    </source>
</reference>